<dbReference type="InterPro" id="IPR013249">
    <property type="entry name" value="RNA_pol_sigma70_r4_t2"/>
</dbReference>
<dbReference type="SUPFAM" id="SSF88946">
    <property type="entry name" value="Sigma2 domain of RNA polymerase sigma factors"/>
    <property type="match status" value="1"/>
</dbReference>
<evidence type="ECO:0000313" key="8">
    <source>
        <dbReference type="EMBL" id="PQJ77267.1"/>
    </source>
</evidence>
<dbReference type="InterPro" id="IPR013324">
    <property type="entry name" value="RNA_pol_sigma_r3/r4-like"/>
</dbReference>
<evidence type="ECO:0000313" key="9">
    <source>
        <dbReference type="Proteomes" id="UP000239068"/>
    </source>
</evidence>
<dbReference type="InterPro" id="IPR014284">
    <property type="entry name" value="RNA_pol_sigma-70_dom"/>
</dbReference>
<dbReference type="CDD" id="cd06171">
    <property type="entry name" value="Sigma70_r4"/>
    <property type="match status" value="1"/>
</dbReference>
<reference evidence="8 9" key="1">
    <citation type="submission" date="2016-12" db="EMBL/GenBank/DDBJ databases">
        <title>Trade-off between light-utilization and light-protection in marine flavobacteria.</title>
        <authorList>
            <person name="Kumagai Y."/>
            <person name="Yoshizawa S."/>
            <person name="Kogure K."/>
            <person name="Iwasaki W."/>
        </authorList>
    </citation>
    <scope>NUCLEOTIDE SEQUENCE [LARGE SCALE GENOMIC DNA]</scope>
    <source>
        <strain evidence="8 9">ATCC 43844</strain>
    </source>
</reference>
<dbReference type="AlphaFoldDB" id="A0A2S7WI35"/>
<gene>
    <name evidence="8" type="ORF">BTO16_15635</name>
</gene>
<dbReference type="Gene3D" id="1.10.10.10">
    <property type="entry name" value="Winged helix-like DNA-binding domain superfamily/Winged helix DNA-binding domain"/>
    <property type="match status" value="1"/>
</dbReference>
<sequence length="190" mass="22346">MKNKNAFHDLTDEELVQQINETKNDLLFGVLYERYSNIVYNKCYGFTKTNAEAKDLAQDVFVKLYQKSSTFQGKSKFSTWMYSLTYNMCVDYVNKNVIKTVSSNEMELEDLNAFQEETEDYSLFQMRENLLKLALEIIAPEDKMILLLKYQDDFSIKDIMDILEINESAVKMRLKRAKARIIIAYNNLKD</sequence>
<dbReference type="PANTHER" id="PTHR43133">
    <property type="entry name" value="RNA POLYMERASE ECF-TYPE SIGMA FACTO"/>
    <property type="match status" value="1"/>
</dbReference>
<organism evidence="8 9">
    <name type="scientific">Polaribacter glomeratus</name>
    <dbReference type="NCBI Taxonomy" id="102"/>
    <lineage>
        <taxon>Bacteria</taxon>
        <taxon>Pseudomonadati</taxon>
        <taxon>Bacteroidota</taxon>
        <taxon>Flavobacteriia</taxon>
        <taxon>Flavobacteriales</taxon>
        <taxon>Flavobacteriaceae</taxon>
    </lineage>
</organism>
<evidence type="ECO:0000259" key="7">
    <source>
        <dbReference type="Pfam" id="PF08281"/>
    </source>
</evidence>
<dbReference type="EMBL" id="MSCM01000002">
    <property type="protein sequence ID" value="PQJ77267.1"/>
    <property type="molecule type" value="Genomic_DNA"/>
</dbReference>
<name>A0A2S7WI35_9FLAO</name>
<evidence type="ECO:0000256" key="2">
    <source>
        <dbReference type="ARBA" id="ARBA00023015"/>
    </source>
</evidence>
<evidence type="ECO:0000256" key="3">
    <source>
        <dbReference type="ARBA" id="ARBA00023082"/>
    </source>
</evidence>
<dbReference type="GO" id="GO:0003677">
    <property type="term" value="F:DNA binding"/>
    <property type="evidence" value="ECO:0007669"/>
    <property type="project" value="UniProtKB-KW"/>
</dbReference>
<evidence type="ECO:0000256" key="4">
    <source>
        <dbReference type="ARBA" id="ARBA00023125"/>
    </source>
</evidence>
<proteinExistence type="inferred from homology"/>
<dbReference type="PANTHER" id="PTHR43133:SF8">
    <property type="entry name" value="RNA POLYMERASE SIGMA FACTOR HI_1459-RELATED"/>
    <property type="match status" value="1"/>
</dbReference>
<accession>A0A2S7WI35</accession>
<dbReference type="Gene3D" id="1.10.1740.10">
    <property type="match status" value="1"/>
</dbReference>
<dbReference type="NCBIfam" id="TIGR02937">
    <property type="entry name" value="sigma70-ECF"/>
    <property type="match status" value="1"/>
</dbReference>
<dbReference type="Proteomes" id="UP000239068">
    <property type="component" value="Unassembled WGS sequence"/>
</dbReference>
<dbReference type="GO" id="GO:0016987">
    <property type="term" value="F:sigma factor activity"/>
    <property type="evidence" value="ECO:0007669"/>
    <property type="project" value="UniProtKB-KW"/>
</dbReference>
<keyword evidence="3" id="KW-0731">Sigma factor</keyword>
<protein>
    <submittedName>
        <fullName evidence="8">RNA polymerase subunit sigma-70</fullName>
    </submittedName>
</protein>
<evidence type="ECO:0000256" key="1">
    <source>
        <dbReference type="ARBA" id="ARBA00010641"/>
    </source>
</evidence>
<dbReference type="InterPro" id="IPR007627">
    <property type="entry name" value="RNA_pol_sigma70_r2"/>
</dbReference>
<keyword evidence="2" id="KW-0805">Transcription regulation</keyword>
<dbReference type="SUPFAM" id="SSF88659">
    <property type="entry name" value="Sigma3 and sigma4 domains of RNA polymerase sigma factors"/>
    <property type="match status" value="1"/>
</dbReference>
<feature type="domain" description="RNA polymerase sigma factor 70 region 4 type 2" evidence="7">
    <location>
        <begin position="131"/>
        <end position="181"/>
    </location>
</feature>
<dbReference type="RefSeq" id="WP_105022587.1">
    <property type="nucleotide sequence ID" value="NZ_MSCM01000002.1"/>
</dbReference>
<dbReference type="OrthoDB" id="1027298at2"/>
<dbReference type="Pfam" id="PF08281">
    <property type="entry name" value="Sigma70_r4_2"/>
    <property type="match status" value="1"/>
</dbReference>
<keyword evidence="9" id="KW-1185">Reference proteome</keyword>
<dbReference type="GO" id="GO:0006352">
    <property type="term" value="P:DNA-templated transcription initiation"/>
    <property type="evidence" value="ECO:0007669"/>
    <property type="project" value="InterPro"/>
</dbReference>
<comment type="similarity">
    <text evidence="1">Belongs to the sigma-70 factor family. ECF subfamily.</text>
</comment>
<keyword evidence="5" id="KW-0804">Transcription</keyword>
<dbReference type="InterPro" id="IPR013325">
    <property type="entry name" value="RNA_pol_sigma_r2"/>
</dbReference>
<keyword evidence="4" id="KW-0238">DNA-binding</keyword>
<evidence type="ECO:0000256" key="5">
    <source>
        <dbReference type="ARBA" id="ARBA00023163"/>
    </source>
</evidence>
<evidence type="ECO:0000259" key="6">
    <source>
        <dbReference type="Pfam" id="PF04542"/>
    </source>
</evidence>
<dbReference type="InterPro" id="IPR039425">
    <property type="entry name" value="RNA_pol_sigma-70-like"/>
</dbReference>
<dbReference type="Pfam" id="PF04542">
    <property type="entry name" value="Sigma70_r2"/>
    <property type="match status" value="1"/>
</dbReference>
<dbReference type="InterPro" id="IPR036388">
    <property type="entry name" value="WH-like_DNA-bd_sf"/>
</dbReference>
<feature type="domain" description="RNA polymerase sigma-70 region 2" evidence="6">
    <location>
        <begin position="31"/>
        <end position="96"/>
    </location>
</feature>
<comment type="caution">
    <text evidence="8">The sequence shown here is derived from an EMBL/GenBank/DDBJ whole genome shotgun (WGS) entry which is preliminary data.</text>
</comment>